<dbReference type="InterPro" id="IPR011042">
    <property type="entry name" value="6-blade_b-propeller_TolB-like"/>
</dbReference>
<dbReference type="GO" id="GO:0061630">
    <property type="term" value="F:ubiquitin protein ligase activity"/>
    <property type="evidence" value="ECO:0007669"/>
    <property type="project" value="TreeGrafter"/>
</dbReference>
<protein>
    <recommendedName>
        <fullName evidence="3">Cleavage stimulation factor subunit 1 dimerisation domain-containing protein</fullName>
    </recommendedName>
</protein>
<evidence type="ECO:0000256" key="2">
    <source>
        <dbReference type="PROSITE-ProRule" id="PRU00504"/>
    </source>
</evidence>
<dbReference type="Pfam" id="PF01436">
    <property type="entry name" value="NHL"/>
    <property type="match status" value="1"/>
</dbReference>
<comment type="caution">
    <text evidence="4">The sequence shown here is derived from an EMBL/GenBank/DDBJ whole genome shotgun (WGS) entry which is preliminary data.</text>
</comment>
<dbReference type="AlphaFoldDB" id="A0A9Q0RLX5"/>
<dbReference type="InterPro" id="IPR001258">
    <property type="entry name" value="NHL_repeat"/>
</dbReference>
<dbReference type="EMBL" id="JAPWDV010000002">
    <property type="protein sequence ID" value="KAJ6220808.1"/>
    <property type="molecule type" value="Genomic_DNA"/>
</dbReference>
<dbReference type="InterPro" id="IPR032028">
    <property type="entry name" value="CSTF1_dimer"/>
</dbReference>
<evidence type="ECO:0000256" key="1">
    <source>
        <dbReference type="ARBA" id="ARBA00022737"/>
    </source>
</evidence>
<organism evidence="4 5">
    <name type="scientific">Blomia tropicalis</name>
    <name type="common">Mite</name>
    <dbReference type="NCBI Taxonomy" id="40697"/>
    <lineage>
        <taxon>Eukaryota</taxon>
        <taxon>Metazoa</taxon>
        <taxon>Ecdysozoa</taxon>
        <taxon>Arthropoda</taxon>
        <taxon>Chelicerata</taxon>
        <taxon>Arachnida</taxon>
        <taxon>Acari</taxon>
        <taxon>Acariformes</taxon>
        <taxon>Sarcoptiformes</taxon>
        <taxon>Astigmata</taxon>
        <taxon>Glycyphagoidea</taxon>
        <taxon>Echimyopodidae</taxon>
        <taxon>Blomia</taxon>
    </lineage>
</organism>
<dbReference type="GO" id="GO:0000209">
    <property type="term" value="P:protein polyubiquitination"/>
    <property type="evidence" value="ECO:0007669"/>
    <property type="project" value="TreeGrafter"/>
</dbReference>
<dbReference type="PANTHER" id="PTHR24104">
    <property type="entry name" value="E3 UBIQUITIN-PROTEIN LIGASE NHLRC1-RELATED"/>
    <property type="match status" value="1"/>
</dbReference>
<accession>A0A9Q0RLX5</accession>
<reference evidence="4" key="1">
    <citation type="submission" date="2022-12" db="EMBL/GenBank/DDBJ databases">
        <title>Genome assemblies of Blomia tropicalis.</title>
        <authorList>
            <person name="Cui Y."/>
        </authorList>
    </citation>
    <scope>NUCLEOTIDE SEQUENCE</scope>
    <source>
        <tissue evidence="4">Adult mites</tissue>
    </source>
</reference>
<dbReference type="Proteomes" id="UP001142055">
    <property type="component" value="Chromosome 2"/>
</dbReference>
<dbReference type="Gene3D" id="1.20.960.50">
    <property type="entry name" value="Cleavage stimulation factor subunit 1, dimerisation domain"/>
    <property type="match status" value="1"/>
</dbReference>
<keyword evidence="1" id="KW-0677">Repeat</keyword>
<dbReference type="Gene3D" id="2.120.10.30">
    <property type="entry name" value="TolB, C-terminal domain"/>
    <property type="match status" value="1"/>
</dbReference>
<feature type="domain" description="Cleavage stimulation factor subunit 1 dimerisation" evidence="3">
    <location>
        <begin position="180"/>
        <end position="224"/>
    </location>
</feature>
<gene>
    <name evidence="4" type="ORF">RDWZM_006620</name>
</gene>
<name>A0A9Q0RLX5_BLOTA</name>
<evidence type="ECO:0000313" key="5">
    <source>
        <dbReference type="Proteomes" id="UP001142055"/>
    </source>
</evidence>
<dbReference type="SUPFAM" id="SSF101898">
    <property type="entry name" value="NHL repeat"/>
    <property type="match status" value="1"/>
</dbReference>
<dbReference type="PANTHER" id="PTHR24104:SF51">
    <property type="entry name" value="SMP-30_GLUCONOLACTONASE_LRE-LIKE REGION DOMAIN-CONTAINING PROTEIN"/>
    <property type="match status" value="1"/>
</dbReference>
<dbReference type="Pfam" id="PF16699">
    <property type="entry name" value="CSTF1_dimer"/>
    <property type="match status" value="1"/>
</dbReference>
<dbReference type="InterPro" id="IPR038184">
    <property type="entry name" value="CSTF1_dimer_sf"/>
</dbReference>
<sequence>MANNIKNFTQSSSEPEINVDGTIGVWNVKNPQSPDSINDDLEMTSSQRSMVQSSPNETNVERKTISGSLHSNSIRSNLNSEFNNVSSDKQLSDELVQIFMGLQTKCKQSDSSPSESNQTVSHVLSKRIQILSHLNGKPDNAVINNSTSHTDKSMICLNKTSKPANTQQALSKLPAAKTVVYYHILQQLYYDGHEEIANLLLNRLQLQFPTPIKPCDDLEKTINFAIRDYSSFLQMQQGSQSSSQLCLPDSSSNSEQKNIPIGSNVIQSVYPDIKYDYGHPNVYEADSDFHHSENVSSSLPVLPANPNVGLKCDLKISCKFGSVGTGPTNLNMPHGFCIGVNDNIVIADTNNHRISIFELNGNHLFCFGEKGTNDGQLYLPRKIAMLPPNILENDKEPVFVVCDRGAKRSRMQIFTIDGKYLRGIPIVYMDIVSGLCTTQDRKIVVVDSVRSGVSILNEFGTLLYWFTCASETIEPSDVTVHEQDYYICDFKGHCVNVFNQHGVLIRKIGSQLTKFPNGIDISDMGDIVVGDSHGNRFHVTLFSSQGQLLGDFDCPYLKVSRCCGLKITSKGMIVTLAKNNNHVLVLNTLNIQQNQN</sequence>
<evidence type="ECO:0000259" key="3">
    <source>
        <dbReference type="Pfam" id="PF16699"/>
    </source>
</evidence>
<keyword evidence="5" id="KW-1185">Reference proteome</keyword>
<dbReference type="InterPro" id="IPR050952">
    <property type="entry name" value="TRIM-NHL_E3_ligases"/>
</dbReference>
<dbReference type="GO" id="GO:0043161">
    <property type="term" value="P:proteasome-mediated ubiquitin-dependent protein catabolic process"/>
    <property type="evidence" value="ECO:0007669"/>
    <property type="project" value="TreeGrafter"/>
</dbReference>
<feature type="repeat" description="NHL" evidence="2">
    <location>
        <begin position="317"/>
        <end position="360"/>
    </location>
</feature>
<dbReference type="PROSITE" id="PS51125">
    <property type="entry name" value="NHL"/>
    <property type="match status" value="1"/>
</dbReference>
<proteinExistence type="predicted"/>
<evidence type="ECO:0000313" key="4">
    <source>
        <dbReference type="EMBL" id="KAJ6220808.1"/>
    </source>
</evidence>